<evidence type="ECO:0000313" key="1">
    <source>
        <dbReference type="Proteomes" id="UP000694941"/>
    </source>
</evidence>
<accession>A0ABM1BXB8</accession>
<keyword evidence="1" id="KW-1185">Reference proteome</keyword>
<dbReference type="RefSeq" id="XP_013790450.1">
    <property type="nucleotide sequence ID" value="XM_013934996.2"/>
</dbReference>
<protein>
    <submittedName>
        <fullName evidence="2">ATP synthase subunit s, mitochondrial-like isoform X2</fullName>
    </submittedName>
</protein>
<gene>
    <name evidence="2" type="primary">LOC106474307</name>
</gene>
<dbReference type="Proteomes" id="UP000694941">
    <property type="component" value="Unplaced"/>
</dbReference>
<sequence>MYSKLVLKRVDPARIKEVGPDRAAAEWLIRCGAAVKWKDMEKWQTDYNTLPGSGFHRYKVEVIDATDSAVMDIGFPHLRGLEHLRKMKFHRCSYLDNNALFMLAYVKNTLDNLEIVSCGNVSDEGVLSLQALQNLQYLYLYDLPEVRDREKCIHTLTQSLPKCLVDFPPVKKD</sequence>
<dbReference type="Gene3D" id="3.80.10.10">
    <property type="entry name" value="Ribonuclease Inhibitor"/>
    <property type="match status" value="1"/>
</dbReference>
<organism evidence="1 2">
    <name type="scientific">Limulus polyphemus</name>
    <name type="common">Atlantic horseshoe crab</name>
    <dbReference type="NCBI Taxonomy" id="6850"/>
    <lineage>
        <taxon>Eukaryota</taxon>
        <taxon>Metazoa</taxon>
        <taxon>Ecdysozoa</taxon>
        <taxon>Arthropoda</taxon>
        <taxon>Chelicerata</taxon>
        <taxon>Merostomata</taxon>
        <taxon>Xiphosura</taxon>
        <taxon>Limulidae</taxon>
        <taxon>Limulus</taxon>
    </lineage>
</organism>
<reference evidence="2" key="1">
    <citation type="submission" date="2025-08" db="UniProtKB">
        <authorList>
            <consortium name="RefSeq"/>
        </authorList>
    </citation>
    <scope>IDENTIFICATION</scope>
    <source>
        <tissue evidence="2">Muscle</tissue>
    </source>
</reference>
<evidence type="ECO:0000313" key="2">
    <source>
        <dbReference type="RefSeq" id="XP_013790450.1"/>
    </source>
</evidence>
<name>A0ABM1BXB8_LIMPO</name>
<dbReference type="SUPFAM" id="SSF52047">
    <property type="entry name" value="RNI-like"/>
    <property type="match status" value="1"/>
</dbReference>
<dbReference type="GeneID" id="106474307"/>
<proteinExistence type="predicted"/>
<dbReference type="InterPro" id="IPR032675">
    <property type="entry name" value="LRR_dom_sf"/>
</dbReference>